<protein>
    <submittedName>
        <fullName evidence="2">Alpha/beta hydrolase</fullName>
    </submittedName>
</protein>
<dbReference type="EMBL" id="LAIR01000002">
    <property type="protein sequence ID" value="KNX36697.1"/>
    <property type="molecule type" value="Genomic_DNA"/>
</dbReference>
<dbReference type="SUPFAM" id="SSF53474">
    <property type="entry name" value="alpha/beta-Hydrolases"/>
    <property type="match status" value="1"/>
</dbReference>
<dbReference type="PANTHER" id="PTHR43433:SF5">
    <property type="entry name" value="AB HYDROLASE-1 DOMAIN-CONTAINING PROTEIN"/>
    <property type="match status" value="1"/>
</dbReference>
<dbReference type="Pfam" id="PF00561">
    <property type="entry name" value="Abhydrolase_1"/>
    <property type="match status" value="1"/>
</dbReference>
<dbReference type="Proteomes" id="UP000037397">
    <property type="component" value="Unassembled WGS sequence"/>
</dbReference>
<reference evidence="3" key="1">
    <citation type="submission" date="2015-03" db="EMBL/GenBank/DDBJ databases">
        <title>Luteipulveratus halotolerans sp. nov., a novel actinobacterium (Dermacoccaceae) from Sarawak, Malaysia.</title>
        <authorList>
            <person name="Juboi H."/>
            <person name="Basik A."/>
            <person name="Shamsul S.S."/>
            <person name="Arnold P."/>
            <person name="Schmitt E.K."/>
            <person name="Sanglier J.-J."/>
            <person name="Yeo T."/>
        </authorList>
    </citation>
    <scope>NUCLEOTIDE SEQUENCE [LARGE SCALE GENOMIC DNA]</scope>
    <source>
        <strain evidence="3">C296001</strain>
    </source>
</reference>
<dbReference type="InterPro" id="IPR000073">
    <property type="entry name" value="AB_hydrolase_1"/>
</dbReference>
<dbReference type="OrthoDB" id="9800988at2"/>
<dbReference type="Gene3D" id="3.40.50.1820">
    <property type="entry name" value="alpha/beta hydrolase"/>
    <property type="match status" value="1"/>
</dbReference>
<keyword evidence="2" id="KW-0378">Hydrolase</keyword>
<evidence type="ECO:0000313" key="3">
    <source>
        <dbReference type="Proteomes" id="UP000037397"/>
    </source>
</evidence>
<organism evidence="2 3">
    <name type="scientific">Luteipulveratus halotolerans</name>
    <dbReference type="NCBI Taxonomy" id="1631356"/>
    <lineage>
        <taxon>Bacteria</taxon>
        <taxon>Bacillati</taxon>
        <taxon>Actinomycetota</taxon>
        <taxon>Actinomycetes</taxon>
        <taxon>Micrococcales</taxon>
        <taxon>Dermacoccaceae</taxon>
        <taxon>Luteipulveratus</taxon>
    </lineage>
</organism>
<dbReference type="InterPro" id="IPR050471">
    <property type="entry name" value="AB_hydrolase"/>
</dbReference>
<accession>A0A0L6CFX2</accession>
<keyword evidence="3" id="KW-1185">Reference proteome</keyword>
<dbReference type="STRING" id="1631356.VV01_05265"/>
<gene>
    <name evidence="2" type="ORF">VV01_05265</name>
</gene>
<dbReference type="PANTHER" id="PTHR43433">
    <property type="entry name" value="HYDROLASE, ALPHA/BETA FOLD FAMILY PROTEIN"/>
    <property type="match status" value="1"/>
</dbReference>
<dbReference type="InterPro" id="IPR029058">
    <property type="entry name" value="AB_hydrolase_fold"/>
</dbReference>
<evidence type="ECO:0000313" key="2">
    <source>
        <dbReference type="EMBL" id="KNX36697.1"/>
    </source>
</evidence>
<dbReference type="PATRIC" id="fig|1631356.3.peg.1000"/>
<feature type="domain" description="AB hydrolase-1" evidence="1">
    <location>
        <begin position="24"/>
        <end position="274"/>
    </location>
</feature>
<name>A0A0L6CFX2_9MICO</name>
<comment type="caution">
    <text evidence="2">The sequence shown here is derived from an EMBL/GenBank/DDBJ whole genome shotgun (WGS) entry which is preliminary data.</text>
</comment>
<evidence type="ECO:0000259" key="1">
    <source>
        <dbReference type="Pfam" id="PF00561"/>
    </source>
</evidence>
<proteinExistence type="predicted"/>
<dbReference type="GO" id="GO:0016787">
    <property type="term" value="F:hydrolase activity"/>
    <property type="evidence" value="ECO:0007669"/>
    <property type="project" value="UniProtKB-KW"/>
</dbReference>
<dbReference type="AlphaFoldDB" id="A0A0L6CFX2"/>
<sequence>MEHLTLPDGRTLDISLSGPEGGDVMVFHHGTPGSLHASHRLESAAHAAGLRVLTYSRAGYGGSTPHPGRRVVDIAGDVAAMLDHVGADRCVVAGWSGGGPHCLATAARLSERVDAALVIAGVAPYDADGLDFLAGMGEDNVEEFGAAVEGEAALRAYLEPYLPQLRAATPQDIITSLSSLLPDVDRAVITERTGQDLARNFHEALRVGYEGWLEDDLAFTQPWGFDLAEVTVPTYVWQGSLDLMVPFAHGQWLAEHLPRATAHLIGGEGHLSIGDGRAAEMMAELAAAARA</sequence>
<dbReference type="RefSeq" id="WP_050668973.1">
    <property type="nucleotide sequence ID" value="NZ_LAIR01000002.1"/>
</dbReference>